<evidence type="ECO:0000313" key="3">
    <source>
        <dbReference type="EMBL" id="EGT36728.1"/>
    </source>
</evidence>
<sequence length="631" mass="72740">MAHQNSNAEVEVLLRQPSENDAIQDIAAGERLLSDREKVPNNADAQRNNTPLLRDVLKDGKVGIREPIEHDVEVAPASTDTFSIPTNAAAAAADKLPTQKCAQARWYYLEEGEWKKFIDYESMVLEVKNWKAKGDQLDPEAQSFHDEVLAHFKFPESLPRCNLEPNPNNIFSDENSLREWKPEPNVLKALYKVNLYNTKITAIYWSGDTKDIKKGIFFTRDGNPIDPDAAEKISRHLEKDDNYEYYVPQLQLYPKQFQGKSSIGEYQIVYHTTNEVTIQKPKKAPQNLTTYRKAKWSQPTKIEHLIFVVHGVGHYKKPNSIVQSVKKLINGVDRKKFFIPIHWRSSIEAHTCRRECSKEHLNIVINKILPDVRLYDCTETGVKIRQSVICTIKARYDQFKSNNPDFNGSIALFGHSLGSVICYDILTNFKNIQDTSDYKLHFQVDRLFTVGSPLQIFLEKREALHETEGTSPIKQFCQIHETRPFRIHNIYHPVDPVARRLDPLIDERYRKHLAIKIQRGRGFRLRSYMRQKFRSAMCMWIPPVYSGLSPQIDHEISGKKWRDAHSCYWYSNDLHTHISRVAFNNVVMTREESRTTETTSAETSLMGVEVNAQVMNNNVTVPNGNNEVGND</sequence>
<reference evidence="4" key="1">
    <citation type="submission" date="2011-07" db="EMBL/GenBank/DDBJ databases">
        <authorList>
            <consortium name="Caenorhabditis brenneri Sequencing and Analysis Consortium"/>
            <person name="Wilson R.K."/>
        </authorList>
    </citation>
    <scope>NUCLEOTIDE SEQUENCE [LARGE SCALE GENOMIC DNA]</scope>
    <source>
        <strain evidence="4">PB2801</strain>
    </source>
</reference>
<proteinExistence type="inferred from homology"/>
<dbReference type="InterPro" id="IPR058055">
    <property type="entry name" value="PA-PLA1"/>
</dbReference>
<dbReference type="GO" id="GO:0005737">
    <property type="term" value="C:cytoplasm"/>
    <property type="evidence" value="ECO:0007669"/>
    <property type="project" value="TreeGrafter"/>
</dbReference>
<accession>G0NSA0</accession>
<organism evidence="4">
    <name type="scientific">Caenorhabditis brenneri</name>
    <name type="common">Nematode worm</name>
    <dbReference type="NCBI Taxonomy" id="135651"/>
    <lineage>
        <taxon>Eukaryota</taxon>
        <taxon>Metazoa</taxon>
        <taxon>Ecdysozoa</taxon>
        <taxon>Nematoda</taxon>
        <taxon>Chromadorea</taxon>
        <taxon>Rhabditida</taxon>
        <taxon>Rhabditina</taxon>
        <taxon>Rhabditomorpha</taxon>
        <taxon>Rhabditoidea</taxon>
        <taxon>Rhabditidae</taxon>
        <taxon>Peloderinae</taxon>
        <taxon>Caenorhabditis</taxon>
    </lineage>
</organism>
<dbReference type="InterPro" id="IPR004177">
    <property type="entry name" value="DDHD_dom"/>
</dbReference>
<dbReference type="InParanoid" id="G0NSA0"/>
<keyword evidence="4" id="KW-1185">Reference proteome</keyword>
<name>G0NSA0_CAEBE</name>
<protein>
    <recommendedName>
        <fullName evidence="2">DDHD domain-containing protein</fullName>
    </recommendedName>
</protein>
<dbReference type="PROSITE" id="PS51043">
    <property type="entry name" value="DDHD"/>
    <property type="match status" value="1"/>
</dbReference>
<dbReference type="SUPFAM" id="SSF53474">
    <property type="entry name" value="alpha/beta-Hydrolases"/>
    <property type="match status" value="1"/>
</dbReference>
<dbReference type="Pfam" id="PF02862">
    <property type="entry name" value="DDHD"/>
    <property type="match status" value="1"/>
</dbReference>
<dbReference type="AlphaFoldDB" id="G0NSA0"/>
<evidence type="ECO:0000256" key="1">
    <source>
        <dbReference type="ARBA" id="ARBA00038464"/>
    </source>
</evidence>
<gene>
    <name evidence="3" type="ORF">CAEBREN_31627</name>
</gene>
<evidence type="ECO:0000259" key="2">
    <source>
        <dbReference type="PROSITE" id="PS51043"/>
    </source>
</evidence>
<dbReference type="STRING" id="135651.G0NSA0"/>
<dbReference type="EMBL" id="GL379937">
    <property type="protein sequence ID" value="EGT36728.1"/>
    <property type="molecule type" value="Genomic_DNA"/>
</dbReference>
<dbReference type="InterPro" id="IPR029058">
    <property type="entry name" value="AB_hydrolase_fold"/>
</dbReference>
<dbReference type="eggNOG" id="KOG2308">
    <property type="taxonomic scope" value="Eukaryota"/>
</dbReference>
<dbReference type="PANTHER" id="PTHR23509">
    <property type="entry name" value="PA-PL1 PHOSPHOLIPASE FAMILY"/>
    <property type="match status" value="1"/>
</dbReference>
<dbReference type="GO" id="GO:0046872">
    <property type="term" value="F:metal ion binding"/>
    <property type="evidence" value="ECO:0007669"/>
    <property type="project" value="InterPro"/>
</dbReference>
<comment type="similarity">
    <text evidence="1">Belongs to the PA-PLA1 family.</text>
</comment>
<dbReference type="SMART" id="SM01127">
    <property type="entry name" value="DDHD"/>
    <property type="match status" value="1"/>
</dbReference>
<evidence type="ECO:0000313" key="4">
    <source>
        <dbReference type="Proteomes" id="UP000008068"/>
    </source>
</evidence>
<dbReference type="HOGENOM" id="CLU_383212_0_0_1"/>
<dbReference type="PANTHER" id="PTHR23509:SF48">
    <property type="entry name" value="INTRACELLULAR PHOSPHOLIPASE A1"/>
    <property type="match status" value="1"/>
</dbReference>
<dbReference type="Proteomes" id="UP000008068">
    <property type="component" value="Unassembled WGS sequence"/>
</dbReference>
<dbReference type="OrthoDB" id="431378at2759"/>
<dbReference type="GO" id="GO:0004620">
    <property type="term" value="F:phospholipase activity"/>
    <property type="evidence" value="ECO:0007669"/>
    <property type="project" value="TreeGrafter"/>
</dbReference>
<feature type="domain" description="DDHD" evidence="2">
    <location>
        <begin position="440"/>
        <end position="631"/>
    </location>
</feature>